<dbReference type="Gene3D" id="3.10.450.50">
    <property type="match status" value="1"/>
</dbReference>
<comment type="caution">
    <text evidence="2">The sequence shown here is derived from an EMBL/GenBank/DDBJ whole genome shotgun (WGS) entry which is preliminary data.</text>
</comment>
<organism evidence="2 3">
    <name type="scientific">Roseomonas acroporae</name>
    <dbReference type="NCBI Taxonomy" id="2937791"/>
    <lineage>
        <taxon>Bacteria</taxon>
        <taxon>Pseudomonadati</taxon>
        <taxon>Pseudomonadota</taxon>
        <taxon>Alphaproteobacteria</taxon>
        <taxon>Acetobacterales</taxon>
        <taxon>Roseomonadaceae</taxon>
        <taxon>Roseomonas</taxon>
    </lineage>
</organism>
<sequence length="155" mass="18047">MSEAGLVGGSEADRQRILELHHAYIDANARYDWERLQPLFSASPAATFFNLNGFTYRGLEHWTRLWRYYATQVASTYWTPYDIGGVVDAETAVVWCHRRTRRRWVGDDRPVRDFNYDDSEFLSRSTMVFRREADGWRVVHAHFSKGDEGPRPGGI</sequence>
<dbReference type="InterPro" id="IPR032710">
    <property type="entry name" value="NTF2-like_dom_sf"/>
</dbReference>
<dbReference type="Pfam" id="PF13474">
    <property type="entry name" value="SnoaL_3"/>
    <property type="match status" value="1"/>
</dbReference>
<dbReference type="SUPFAM" id="SSF54427">
    <property type="entry name" value="NTF2-like"/>
    <property type="match status" value="1"/>
</dbReference>
<feature type="domain" description="SnoaL-like" evidence="1">
    <location>
        <begin position="17"/>
        <end position="144"/>
    </location>
</feature>
<evidence type="ECO:0000313" key="3">
    <source>
        <dbReference type="Proteomes" id="UP001139516"/>
    </source>
</evidence>
<keyword evidence="3" id="KW-1185">Reference proteome</keyword>
<proteinExistence type="predicted"/>
<accession>A0A9X1Y864</accession>
<dbReference type="InterPro" id="IPR037401">
    <property type="entry name" value="SnoaL-like"/>
</dbReference>
<dbReference type="Proteomes" id="UP001139516">
    <property type="component" value="Unassembled WGS sequence"/>
</dbReference>
<evidence type="ECO:0000259" key="1">
    <source>
        <dbReference type="Pfam" id="PF13474"/>
    </source>
</evidence>
<name>A0A9X1Y864_9PROT</name>
<evidence type="ECO:0000313" key="2">
    <source>
        <dbReference type="EMBL" id="MCK8785694.1"/>
    </source>
</evidence>
<dbReference type="AlphaFoldDB" id="A0A9X1Y864"/>
<reference evidence="2" key="1">
    <citation type="submission" date="2022-04" db="EMBL/GenBank/DDBJ databases">
        <title>Roseomonas acroporae sp. nov., isolated from coral Acropora digitifera.</title>
        <authorList>
            <person name="Sun H."/>
        </authorList>
    </citation>
    <scope>NUCLEOTIDE SEQUENCE</scope>
    <source>
        <strain evidence="2">NAR14</strain>
    </source>
</reference>
<protein>
    <submittedName>
        <fullName evidence="2">Nuclear transport factor 2 family protein</fullName>
    </submittedName>
</protein>
<dbReference type="EMBL" id="JALPRX010000064">
    <property type="protein sequence ID" value="MCK8785694.1"/>
    <property type="molecule type" value="Genomic_DNA"/>
</dbReference>
<dbReference type="RefSeq" id="WP_248667812.1">
    <property type="nucleotide sequence ID" value="NZ_JALPRX010000064.1"/>
</dbReference>
<gene>
    <name evidence="2" type="ORF">M0638_15010</name>
</gene>